<accession>A0A928UWQ0</accession>
<comment type="caution">
    <text evidence="2">The sequence shown here is derived from an EMBL/GenBank/DDBJ whole genome shotgun (WGS) entry which is preliminary data.</text>
</comment>
<protein>
    <recommendedName>
        <fullName evidence="4">Lipocalin-like domain-containing protein</fullName>
    </recommendedName>
</protein>
<keyword evidence="1" id="KW-0732">Signal</keyword>
<gene>
    <name evidence="2" type="ORF">C4F49_00490</name>
</gene>
<keyword evidence="3" id="KW-1185">Reference proteome</keyword>
<dbReference type="Proteomes" id="UP000616201">
    <property type="component" value="Unassembled WGS sequence"/>
</dbReference>
<dbReference type="EMBL" id="PRDK01000001">
    <property type="protein sequence ID" value="MBE8712157.1"/>
    <property type="molecule type" value="Genomic_DNA"/>
</dbReference>
<evidence type="ECO:0000313" key="3">
    <source>
        <dbReference type="Proteomes" id="UP000616201"/>
    </source>
</evidence>
<sequence>MKKILALCLTLIVLTASTCKKENLALVTGTYSGEFTVVYEDGKTHTNPVSVTFTENTYNSTASEDRFPAGGSGTFTLDKNSISFSDEHMWTADFDWALILNGKYDYQLKGKTLILSKKIGENLKGTMTYTLTKDN</sequence>
<evidence type="ECO:0000313" key="2">
    <source>
        <dbReference type="EMBL" id="MBE8712157.1"/>
    </source>
</evidence>
<dbReference type="RefSeq" id="WP_196934498.1">
    <property type="nucleotide sequence ID" value="NZ_MU158698.1"/>
</dbReference>
<name>A0A928UWQ0_9SPHI</name>
<dbReference type="AlphaFoldDB" id="A0A928UWQ0"/>
<evidence type="ECO:0008006" key="4">
    <source>
        <dbReference type="Google" id="ProtNLM"/>
    </source>
</evidence>
<proteinExistence type="predicted"/>
<feature type="chain" id="PRO_5037634085" description="Lipocalin-like domain-containing protein" evidence="1">
    <location>
        <begin position="22"/>
        <end position="135"/>
    </location>
</feature>
<reference evidence="2" key="1">
    <citation type="submission" date="2018-02" db="EMBL/GenBank/DDBJ databases">
        <authorList>
            <person name="Vasarhelyi B.M."/>
            <person name="Deshmukh S."/>
            <person name="Balint B."/>
            <person name="Kukolya J."/>
        </authorList>
    </citation>
    <scope>NUCLEOTIDE SEQUENCE</scope>
    <source>
        <strain evidence="2">KB22</strain>
    </source>
</reference>
<feature type="signal peptide" evidence="1">
    <location>
        <begin position="1"/>
        <end position="21"/>
    </location>
</feature>
<evidence type="ECO:0000256" key="1">
    <source>
        <dbReference type="SAM" id="SignalP"/>
    </source>
</evidence>
<organism evidence="2 3">
    <name type="scientific">Sphingobacterium hungaricum</name>
    <dbReference type="NCBI Taxonomy" id="2082723"/>
    <lineage>
        <taxon>Bacteria</taxon>
        <taxon>Pseudomonadati</taxon>
        <taxon>Bacteroidota</taxon>
        <taxon>Sphingobacteriia</taxon>
        <taxon>Sphingobacteriales</taxon>
        <taxon>Sphingobacteriaceae</taxon>
        <taxon>Sphingobacterium</taxon>
    </lineage>
</organism>